<dbReference type="GO" id="GO:0015095">
    <property type="term" value="F:magnesium ion transmembrane transporter activity"/>
    <property type="evidence" value="ECO:0007669"/>
    <property type="project" value="UniProtKB-UniRule"/>
</dbReference>
<dbReference type="Pfam" id="PF00571">
    <property type="entry name" value="CBS"/>
    <property type="match status" value="2"/>
</dbReference>
<dbReference type="EMBL" id="JADKYY010000008">
    <property type="protein sequence ID" value="MBF5027610.1"/>
    <property type="molecule type" value="Genomic_DNA"/>
</dbReference>
<dbReference type="NCBIfam" id="TIGR00400">
    <property type="entry name" value="mgtE"/>
    <property type="match status" value="1"/>
</dbReference>
<feature type="transmembrane region" description="Helical" evidence="9">
    <location>
        <begin position="286"/>
        <end position="303"/>
    </location>
</feature>
<dbReference type="InterPro" id="IPR038076">
    <property type="entry name" value="MgtE_N_sf"/>
</dbReference>
<dbReference type="Gene3D" id="3.10.580.10">
    <property type="entry name" value="CBS-domain"/>
    <property type="match status" value="1"/>
</dbReference>
<dbReference type="SMART" id="SM00116">
    <property type="entry name" value="CBS"/>
    <property type="match status" value="2"/>
</dbReference>
<dbReference type="Gene3D" id="1.25.60.10">
    <property type="entry name" value="MgtE N-terminal domain-like"/>
    <property type="match status" value="1"/>
</dbReference>
<evidence type="ECO:0000313" key="11">
    <source>
        <dbReference type="EMBL" id="MBF5027610.1"/>
    </source>
</evidence>
<dbReference type="CDD" id="cd04606">
    <property type="entry name" value="CBS_pair_Mg_transporter"/>
    <property type="match status" value="1"/>
</dbReference>
<evidence type="ECO:0000259" key="10">
    <source>
        <dbReference type="PROSITE" id="PS51371"/>
    </source>
</evidence>
<comment type="subunit">
    <text evidence="9">Homodimer.</text>
</comment>
<gene>
    <name evidence="11" type="primary">mgtE</name>
    <name evidence="11" type="ORF">IC612_07345</name>
</gene>
<dbReference type="PANTHER" id="PTHR43773:SF1">
    <property type="entry name" value="MAGNESIUM TRANSPORTER MGTE"/>
    <property type="match status" value="1"/>
</dbReference>
<keyword evidence="6 9" id="KW-1133">Transmembrane helix</keyword>
<feature type="transmembrane region" description="Helical" evidence="9">
    <location>
        <begin position="315"/>
        <end position="339"/>
    </location>
</feature>
<keyword evidence="4 9" id="KW-0812">Transmembrane</keyword>
<keyword evidence="5 9" id="KW-0460">Magnesium</keyword>
<dbReference type="InterPro" id="IPR000644">
    <property type="entry name" value="CBS_dom"/>
</dbReference>
<dbReference type="InterPro" id="IPR006668">
    <property type="entry name" value="Mg_transptr_MgtE_intracell_dom"/>
</dbReference>
<dbReference type="GO" id="GO:0005886">
    <property type="term" value="C:plasma membrane"/>
    <property type="evidence" value="ECO:0007669"/>
    <property type="project" value="UniProtKB-SubCell"/>
</dbReference>
<evidence type="ECO:0000256" key="3">
    <source>
        <dbReference type="ARBA" id="ARBA00022448"/>
    </source>
</evidence>
<comment type="caution">
    <text evidence="11">The sequence shown here is derived from an EMBL/GenBank/DDBJ whole genome shotgun (WGS) entry which is preliminary data.</text>
</comment>
<keyword evidence="9" id="KW-1003">Cell membrane</keyword>
<dbReference type="GO" id="GO:0046872">
    <property type="term" value="F:metal ion binding"/>
    <property type="evidence" value="ECO:0007669"/>
    <property type="project" value="UniProtKB-KW"/>
</dbReference>
<evidence type="ECO:0000256" key="8">
    <source>
        <dbReference type="PROSITE-ProRule" id="PRU00703"/>
    </source>
</evidence>
<dbReference type="SMART" id="SM00924">
    <property type="entry name" value="MgtE_N"/>
    <property type="match status" value="1"/>
</dbReference>
<dbReference type="Proteomes" id="UP000694480">
    <property type="component" value="Unassembled WGS sequence"/>
</dbReference>
<organism evidence="11 12">
    <name type="scientific">Planobacterium oryzisoli</name>
    <dbReference type="NCBI Taxonomy" id="2771435"/>
    <lineage>
        <taxon>Bacteria</taxon>
        <taxon>Pseudomonadati</taxon>
        <taxon>Bacteroidota</taxon>
        <taxon>Flavobacteriia</taxon>
        <taxon>Flavobacteriales</taxon>
        <taxon>Weeksellaceae</taxon>
        <taxon>Chryseobacterium group</taxon>
        <taxon>Chryseobacterium</taxon>
    </lineage>
</organism>
<dbReference type="PANTHER" id="PTHR43773">
    <property type="entry name" value="MAGNESIUM TRANSPORTER MGTE"/>
    <property type="match status" value="1"/>
</dbReference>
<keyword evidence="7 9" id="KW-0472">Membrane</keyword>
<feature type="domain" description="CBS" evidence="10">
    <location>
        <begin position="140"/>
        <end position="202"/>
    </location>
</feature>
<dbReference type="SUPFAM" id="SSF54631">
    <property type="entry name" value="CBS-domain pair"/>
    <property type="match status" value="1"/>
</dbReference>
<dbReference type="InterPro" id="IPR006669">
    <property type="entry name" value="MgtE_transporter"/>
</dbReference>
<evidence type="ECO:0000313" key="12">
    <source>
        <dbReference type="Proteomes" id="UP000694480"/>
    </source>
</evidence>
<protein>
    <recommendedName>
        <fullName evidence="9">Magnesium transporter MgtE</fullName>
    </recommendedName>
</protein>
<keyword evidence="8" id="KW-0129">CBS domain</keyword>
<keyword evidence="12" id="KW-1185">Reference proteome</keyword>
<keyword evidence="3 9" id="KW-0813">Transport</keyword>
<evidence type="ECO:0000256" key="4">
    <source>
        <dbReference type="ARBA" id="ARBA00022692"/>
    </source>
</evidence>
<sequence>MTESTLQQHDHLKEAISLRSVSEVSSVLLEMEAVDIAKLFEELDTEGQKFVYDLMGNEQSAEMLLEIDEDERKKFLTQLSSKEIADEIINEIHSDDAADIIAELPEKQQDEIIQHLDDEEHAQNIVDLLRYDEDTAGGLMATELVQVREDLSIIAAVKEMRKQAEELEEVYSIYVVDETNKLLGILSLKKLLTTSSATRVSEVYNSKVRWVKDSDEAEEVARFMQRYDLFEVPVVDALGKLVGRITIDDVMDFVKEETEKDYQLASGISSDVDHTDTIFSMTKARLPWLFIGMVGGLVGSRVLQGNQSALQNVPALMFFVPLIAATAGNIGVQASAIIVQGLANDTLGKDTYKTLLKEVSVSAASGVILAILIFGFNLLFNHHDLTVSLTISISLLAVILVAAVIGTVVPIILDKNKIDPAIATGPFITTSNDILGVLIYFTIARLMLHM</sequence>
<comment type="similarity">
    <text evidence="2 9">Belongs to the SLC41A transporter family.</text>
</comment>
<reference evidence="11" key="1">
    <citation type="submission" date="2020-11" db="EMBL/GenBank/DDBJ databases">
        <title>Genome seq and assembly of Planobacterium sp.</title>
        <authorList>
            <person name="Chhetri G."/>
        </authorList>
    </citation>
    <scope>NUCLEOTIDE SEQUENCE</scope>
    <source>
        <strain evidence="11">GCR5</strain>
    </source>
</reference>
<evidence type="ECO:0000256" key="7">
    <source>
        <dbReference type="ARBA" id="ARBA00023136"/>
    </source>
</evidence>
<name>A0A930YWF9_9FLAO</name>
<proteinExistence type="inferred from homology"/>
<dbReference type="Pfam" id="PF03448">
    <property type="entry name" value="MgtE_N"/>
    <property type="match status" value="1"/>
</dbReference>
<evidence type="ECO:0000256" key="6">
    <source>
        <dbReference type="ARBA" id="ARBA00022989"/>
    </source>
</evidence>
<feature type="domain" description="CBS" evidence="10">
    <location>
        <begin position="204"/>
        <end position="260"/>
    </location>
</feature>
<evidence type="ECO:0000256" key="2">
    <source>
        <dbReference type="ARBA" id="ARBA00009749"/>
    </source>
</evidence>
<evidence type="ECO:0000256" key="5">
    <source>
        <dbReference type="ARBA" id="ARBA00022842"/>
    </source>
</evidence>
<dbReference type="Pfam" id="PF01769">
    <property type="entry name" value="MgtE"/>
    <property type="match status" value="1"/>
</dbReference>
<evidence type="ECO:0000256" key="1">
    <source>
        <dbReference type="ARBA" id="ARBA00004141"/>
    </source>
</evidence>
<dbReference type="InterPro" id="IPR006667">
    <property type="entry name" value="SLC41_membr_dom"/>
</dbReference>
<dbReference type="PROSITE" id="PS51371">
    <property type="entry name" value="CBS"/>
    <property type="match status" value="2"/>
</dbReference>
<comment type="subcellular location">
    <subcellularLocation>
        <location evidence="9">Cell membrane</location>
        <topology evidence="9">Multi-pass membrane protein</topology>
    </subcellularLocation>
    <subcellularLocation>
        <location evidence="1">Membrane</location>
        <topology evidence="1">Multi-pass membrane protein</topology>
    </subcellularLocation>
</comment>
<dbReference type="AlphaFoldDB" id="A0A930YWF9"/>
<dbReference type="InterPro" id="IPR036739">
    <property type="entry name" value="SLC41_membr_dom_sf"/>
</dbReference>
<feature type="transmembrane region" description="Helical" evidence="9">
    <location>
        <begin position="387"/>
        <end position="413"/>
    </location>
</feature>
<dbReference type="InterPro" id="IPR046342">
    <property type="entry name" value="CBS_dom_sf"/>
</dbReference>
<accession>A0A930YWF9</accession>
<feature type="transmembrane region" description="Helical" evidence="9">
    <location>
        <begin position="425"/>
        <end position="448"/>
    </location>
</feature>
<dbReference type="SUPFAM" id="SSF158791">
    <property type="entry name" value="MgtE N-terminal domain-like"/>
    <property type="match status" value="1"/>
</dbReference>
<comment type="function">
    <text evidence="9">Acts as a magnesium transporter.</text>
</comment>
<feature type="transmembrane region" description="Helical" evidence="9">
    <location>
        <begin position="359"/>
        <end position="380"/>
    </location>
</feature>
<keyword evidence="9" id="KW-0479">Metal-binding</keyword>
<dbReference type="SUPFAM" id="SSF161093">
    <property type="entry name" value="MgtE membrane domain-like"/>
    <property type="match status" value="1"/>
</dbReference>
<evidence type="ECO:0000256" key="9">
    <source>
        <dbReference type="RuleBase" id="RU362011"/>
    </source>
</evidence>
<dbReference type="Gene3D" id="1.10.357.20">
    <property type="entry name" value="SLC41 divalent cation transporters, integral membrane domain"/>
    <property type="match status" value="1"/>
</dbReference>